<evidence type="ECO:0000313" key="2">
    <source>
        <dbReference type="EMBL" id="MEC3875084.1"/>
    </source>
</evidence>
<feature type="domain" description="Polysaccharide pyruvyl transferase" evidence="1">
    <location>
        <begin position="13"/>
        <end position="371"/>
    </location>
</feature>
<evidence type="ECO:0000313" key="3">
    <source>
        <dbReference type="Proteomes" id="UP001348397"/>
    </source>
</evidence>
<proteinExistence type="predicted"/>
<dbReference type="Pfam" id="PF04230">
    <property type="entry name" value="PS_pyruv_trans"/>
    <property type="match status" value="1"/>
</dbReference>
<organism evidence="2 3">
    <name type="scientific">Chryseobacterium salviniae</name>
    <dbReference type="NCBI Taxonomy" id="3101750"/>
    <lineage>
        <taxon>Bacteria</taxon>
        <taxon>Pseudomonadati</taxon>
        <taxon>Bacteroidota</taxon>
        <taxon>Flavobacteriia</taxon>
        <taxon>Flavobacteriales</taxon>
        <taxon>Weeksellaceae</taxon>
        <taxon>Chryseobacterium group</taxon>
        <taxon>Chryseobacterium</taxon>
    </lineage>
</organism>
<protein>
    <submittedName>
        <fullName evidence="2">Polysaccharide pyruvyl transferase family protein</fullName>
    </submittedName>
</protein>
<reference evidence="2 3" key="1">
    <citation type="submission" date="2024-01" db="EMBL/GenBank/DDBJ databases">
        <title>Chryseobacterium sp. T9W2-O.</title>
        <authorList>
            <person name="Maltman C."/>
        </authorList>
    </citation>
    <scope>NUCLEOTIDE SEQUENCE [LARGE SCALE GENOMIC DNA]</scope>
    <source>
        <strain evidence="2 3">T9W2-O</strain>
    </source>
</reference>
<keyword evidence="2" id="KW-0808">Transferase</keyword>
<accession>A0ABU6HQV5</accession>
<name>A0ABU6HQV5_9FLAO</name>
<dbReference type="InterPro" id="IPR007345">
    <property type="entry name" value="Polysacch_pyruvyl_Trfase"/>
</dbReference>
<keyword evidence="3" id="KW-1185">Reference proteome</keyword>
<dbReference type="GO" id="GO:0016740">
    <property type="term" value="F:transferase activity"/>
    <property type="evidence" value="ECO:0007669"/>
    <property type="project" value="UniProtKB-KW"/>
</dbReference>
<dbReference type="PANTHER" id="PTHR36836">
    <property type="entry name" value="COLANIC ACID BIOSYNTHESIS PROTEIN WCAK"/>
    <property type="match status" value="1"/>
</dbReference>
<evidence type="ECO:0000259" key="1">
    <source>
        <dbReference type="Pfam" id="PF04230"/>
    </source>
</evidence>
<gene>
    <name evidence="2" type="ORF">SOP96_05095</name>
</gene>
<dbReference type="EMBL" id="JAYLAA010000019">
    <property type="protein sequence ID" value="MEC3875084.1"/>
    <property type="molecule type" value="Genomic_DNA"/>
</dbReference>
<comment type="caution">
    <text evidence="2">The sequence shown here is derived from an EMBL/GenBank/DDBJ whole genome shotgun (WGS) entry which is preliminary data.</text>
</comment>
<dbReference type="PANTHER" id="PTHR36836:SF1">
    <property type="entry name" value="COLANIC ACID BIOSYNTHESIS PROTEIN WCAK"/>
    <property type="match status" value="1"/>
</dbReference>
<sequence length="440" mass="50325">MNAIIVPGVTDLNKGDQALVWESWRLAKDTGLYDEVYILDAGDNDEERELLCRQSEEHGFKLLENILKHPRRGQHKSGEHIKESKMELLKQIKNAAMDFKDTRYLIKICNDLEKVRKNFDDKTYRTVKQFHEAKTIFVKGGGFIHAYGEKTAPYLMWYFLFYVRLAKALGKKVVFLPNSYGPFIGLTVEKQVRSVFGKLDLVYARENVSAQSLGQLMGKKIPVEMDLGFFLEKGSQEEAVKILQKYNLSKEDKIVGVTIRPWRFPGLSNPEALYKKYIDSVADLTRHLLAKGYKVALCNQSLGPNSHEDDRNAIKDLLAQVKDPNLIWINENLSCDILKAVYSNFYFFIGTRFHSIIFSLTSLVPSIAIGYGGNKAKGIMGDFRLNDYVVQIQDVESDLLINMFDKAISEYDNIKSQLNKSMGLVTESRNRLIQDIKSLY</sequence>
<dbReference type="RefSeq" id="WP_326319967.1">
    <property type="nucleotide sequence ID" value="NZ_JAYLAA010000019.1"/>
</dbReference>
<dbReference type="Proteomes" id="UP001348397">
    <property type="component" value="Unassembled WGS sequence"/>
</dbReference>